<reference evidence="2 3" key="1">
    <citation type="submission" date="2007-10" db="EMBL/GenBank/DDBJ databases">
        <title>Complete sequence of Desulfococcus oleovorans Hxd3.</title>
        <authorList>
            <consortium name="US DOE Joint Genome Institute"/>
            <person name="Copeland A."/>
            <person name="Lucas S."/>
            <person name="Lapidus A."/>
            <person name="Barry K."/>
            <person name="Glavina del Rio T."/>
            <person name="Dalin E."/>
            <person name="Tice H."/>
            <person name="Pitluck S."/>
            <person name="Kiss H."/>
            <person name="Brettin T."/>
            <person name="Bruce D."/>
            <person name="Detter J.C."/>
            <person name="Han C."/>
            <person name="Schmutz J."/>
            <person name="Larimer F."/>
            <person name="Land M."/>
            <person name="Hauser L."/>
            <person name="Kyrpides N."/>
            <person name="Kim E."/>
            <person name="Wawrik B."/>
            <person name="Richardson P."/>
        </authorList>
    </citation>
    <scope>NUCLEOTIDE SEQUENCE [LARGE SCALE GENOMIC DNA]</scope>
    <source>
        <strain evidence="3">DSM 6200 / JCM 39069 / Hxd3</strain>
    </source>
</reference>
<dbReference type="HOGENOM" id="CLU_130258_0_0_7"/>
<dbReference type="AlphaFoldDB" id="A8ZZH2"/>
<organism evidence="2 3">
    <name type="scientific">Desulfosudis oleivorans (strain DSM 6200 / JCM 39069 / Hxd3)</name>
    <name type="common">Desulfococcus oleovorans</name>
    <dbReference type="NCBI Taxonomy" id="96561"/>
    <lineage>
        <taxon>Bacteria</taxon>
        <taxon>Pseudomonadati</taxon>
        <taxon>Thermodesulfobacteriota</taxon>
        <taxon>Desulfobacteria</taxon>
        <taxon>Desulfobacterales</taxon>
        <taxon>Desulfosudaceae</taxon>
        <taxon>Desulfosudis</taxon>
    </lineage>
</organism>
<dbReference type="InterPro" id="IPR000014">
    <property type="entry name" value="PAS"/>
</dbReference>
<evidence type="ECO:0000259" key="1">
    <source>
        <dbReference type="PROSITE" id="PS50112"/>
    </source>
</evidence>
<dbReference type="STRING" id="96561.Dole_1521"/>
<evidence type="ECO:0000313" key="2">
    <source>
        <dbReference type="EMBL" id="ABW67325.1"/>
    </source>
</evidence>
<proteinExistence type="predicted"/>
<dbReference type="Proteomes" id="UP000008561">
    <property type="component" value="Chromosome"/>
</dbReference>
<accession>A8ZZH2</accession>
<keyword evidence="3" id="KW-1185">Reference proteome</keyword>
<name>A8ZZH2_DESOH</name>
<evidence type="ECO:0000313" key="3">
    <source>
        <dbReference type="Proteomes" id="UP000008561"/>
    </source>
</evidence>
<protein>
    <recommendedName>
        <fullName evidence="1">PAS domain-containing protein</fullName>
    </recommendedName>
</protein>
<sequence length="171" mass="18329">MKQVCAWCEKALGSDEAYASDGDISHGICSQCAIKLSGFEPRTAKEVLNYVQEPVFVLNPDGVVTGANQSGLEMLGKNMEEIENALGGDAFECSYADEEGGCGNTLHCKTCAIRNTVMDTLATGKGYKNIPAFQSIKTEAGIKILKFYISTEKVGESILLRIDSVSDTGKN</sequence>
<dbReference type="Pfam" id="PF13188">
    <property type="entry name" value="PAS_8"/>
    <property type="match status" value="1"/>
</dbReference>
<dbReference type="InterPro" id="IPR035965">
    <property type="entry name" value="PAS-like_dom_sf"/>
</dbReference>
<gene>
    <name evidence="2" type="ordered locus">Dole_1521</name>
</gene>
<dbReference type="EMBL" id="CP000859">
    <property type="protein sequence ID" value="ABW67325.1"/>
    <property type="molecule type" value="Genomic_DNA"/>
</dbReference>
<dbReference type="eggNOG" id="COG2205">
    <property type="taxonomic scope" value="Bacteria"/>
</dbReference>
<dbReference type="KEGG" id="dol:Dole_1521"/>
<dbReference type="PROSITE" id="PS50112">
    <property type="entry name" value="PAS"/>
    <property type="match status" value="1"/>
</dbReference>
<dbReference type="OrthoDB" id="5421809at2"/>
<dbReference type="RefSeq" id="WP_012174941.1">
    <property type="nucleotide sequence ID" value="NC_009943.1"/>
</dbReference>
<feature type="domain" description="PAS" evidence="1">
    <location>
        <begin position="40"/>
        <end position="82"/>
    </location>
</feature>
<dbReference type="SUPFAM" id="SSF55785">
    <property type="entry name" value="PYP-like sensor domain (PAS domain)"/>
    <property type="match status" value="1"/>
</dbReference>